<evidence type="ECO:0000256" key="9">
    <source>
        <dbReference type="SAM" id="Phobius"/>
    </source>
</evidence>
<sequence>MKKYVTTDDSHYGLLDSLENNSEENDFVVNGAEGEMDTAEDEQNNHSQSDHCHTLLLSQREKRSPERVLWLVVVISALHITAQLVGGVLANSLSIIADSGHILTDLVSFLISIFMIRISVVNSNRRFTFGYLRAEFIGALASIFIIWTITILMIIFATQRIISGQMTVDTRIMLISALVGIVFNFVMVLFLKWSSGGAQFSHGHSHFTNSSVNGADNGPKENVNVRAAFIHVLGDFIQSIGVLSAALLIRWTDFQLADPLCTYFFSLVVLCTSVPIARDIFLVLMESTPSFLDFDAVRRDLNDISFVRGVHSLHLWSVGTERSAAIAHLIIDDESKFIEVTKAATKLLQNGHKIHFTTIQIEIPEPIHSQCKFCKTLPDS</sequence>
<keyword evidence="8 9" id="KW-0472">Membrane</keyword>
<feature type="domain" description="Cation efflux protein cytoplasmic" evidence="11">
    <location>
        <begin position="292"/>
        <end position="362"/>
    </location>
</feature>
<evidence type="ECO:0000259" key="10">
    <source>
        <dbReference type="Pfam" id="PF01545"/>
    </source>
</evidence>
<dbReference type="SUPFAM" id="SSF161111">
    <property type="entry name" value="Cation efflux protein transmembrane domain-like"/>
    <property type="match status" value="1"/>
</dbReference>
<dbReference type="GO" id="GO:0006829">
    <property type="term" value="P:zinc ion transport"/>
    <property type="evidence" value="ECO:0007669"/>
    <property type="project" value="UniProtKB-KW"/>
</dbReference>
<dbReference type="InterPro" id="IPR027469">
    <property type="entry name" value="Cation_efflux_TMD_sf"/>
</dbReference>
<dbReference type="SUPFAM" id="SSF160240">
    <property type="entry name" value="Cation efflux protein cytoplasmic domain-like"/>
    <property type="match status" value="1"/>
</dbReference>
<feature type="transmembrane region" description="Helical" evidence="9">
    <location>
        <begin position="102"/>
        <end position="120"/>
    </location>
</feature>
<accession>A0ABD2KKN2</accession>
<keyword evidence="4 9" id="KW-0812">Transmembrane</keyword>
<evidence type="ECO:0000259" key="11">
    <source>
        <dbReference type="Pfam" id="PF16916"/>
    </source>
</evidence>
<comment type="subcellular location">
    <subcellularLocation>
        <location evidence="1">Membrane</location>
        <topology evidence="1">Multi-pass membrane protein</topology>
    </subcellularLocation>
</comment>
<dbReference type="AlphaFoldDB" id="A0ABD2KKN2"/>
<feature type="transmembrane region" description="Helical" evidence="9">
    <location>
        <begin position="228"/>
        <end position="251"/>
    </location>
</feature>
<keyword evidence="6 9" id="KW-1133">Transmembrane helix</keyword>
<protein>
    <recommendedName>
        <fullName evidence="14">Zinc transporter 2</fullName>
    </recommendedName>
</protein>
<evidence type="ECO:0000313" key="12">
    <source>
        <dbReference type="EMBL" id="KAL3102999.1"/>
    </source>
</evidence>
<feature type="transmembrane region" description="Helical" evidence="9">
    <location>
        <begin position="263"/>
        <end position="284"/>
    </location>
</feature>
<name>A0ABD2KKN2_9BILA</name>
<evidence type="ECO:0000313" key="13">
    <source>
        <dbReference type="Proteomes" id="UP001620626"/>
    </source>
</evidence>
<evidence type="ECO:0000256" key="4">
    <source>
        <dbReference type="ARBA" id="ARBA00022692"/>
    </source>
</evidence>
<comment type="caution">
    <text evidence="12">The sequence shown here is derived from an EMBL/GenBank/DDBJ whole genome shotgun (WGS) entry which is preliminary data.</text>
</comment>
<evidence type="ECO:0000256" key="7">
    <source>
        <dbReference type="ARBA" id="ARBA00023065"/>
    </source>
</evidence>
<dbReference type="InterPro" id="IPR002524">
    <property type="entry name" value="Cation_efflux"/>
</dbReference>
<feature type="transmembrane region" description="Helical" evidence="9">
    <location>
        <begin position="172"/>
        <end position="191"/>
    </location>
</feature>
<dbReference type="PANTHER" id="PTHR11562:SF84">
    <property type="entry name" value="LD05335P"/>
    <property type="match status" value="1"/>
</dbReference>
<keyword evidence="13" id="KW-1185">Reference proteome</keyword>
<dbReference type="Proteomes" id="UP001620626">
    <property type="component" value="Unassembled WGS sequence"/>
</dbReference>
<dbReference type="PANTHER" id="PTHR11562">
    <property type="entry name" value="CATION EFFLUX PROTEIN/ ZINC TRANSPORTER"/>
    <property type="match status" value="1"/>
</dbReference>
<evidence type="ECO:0000256" key="3">
    <source>
        <dbReference type="ARBA" id="ARBA00022448"/>
    </source>
</evidence>
<keyword evidence="3" id="KW-0813">Transport</keyword>
<dbReference type="InterPro" id="IPR036837">
    <property type="entry name" value="Cation_efflux_CTD_sf"/>
</dbReference>
<reference evidence="12 13" key="1">
    <citation type="submission" date="2024-10" db="EMBL/GenBank/DDBJ databases">
        <authorList>
            <person name="Kim D."/>
        </authorList>
    </citation>
    <scope>NUCLEOTIDE SEQUENCE [LARGE SCALE GENOMIC DNA]</scope>
    <source>
        <strain evidence="12">BH-2024</strain>
    </source>
</reference>
<dbReference type="Pfam" id="PF01545">
    <property type="entry name" value="Cation_efflux"/>
    <property type="match status" value="1"/>
</dbReference>
<keyword evidence="7" id="KW-0406">Ion transport</keyword>
<feature type="transmembrane region" description="Helical" evidence="9">
    <location>
        <begin position="68"/>
        <end position="90"/>
    </location>
</feature>
<dbReference type="InterPro" id="IPR050681">
    <property type="entry name" value="CDF/SLC30A"/>
</dbReference>
<proteinExistence type="inferred from homology"/>
<evidence type="ECO:0000256" key="1">
    <source>
        <dbReference type="ARBA" id="ARBA00004141"/>
    </source>
</evidence>
<dbReference type="Gene3D" id="1.20.1510.10">
    <property type="entry name" value="Cation efflux protein transmembrane domain"/>
    <property type="match status" value="1"/>
</dbReference>
<dbReference type="InterPro" id="IPR058533">
    <property type="entry name" value="Cation_efflux_TM"/>
</dbReference>
<keyword evidence="5" id="KW-0862">Zinc</keyword>
<comment type="similarity">
    <text evidence="2">Belongs to the cation diffusion facilitator (CDF) transporter (TC 2.A.4) family. SLC30A subfamily.</text>
</comment>
<feature type="domain" description="Cation efflux protein transmembrane" evidence="10">
    <location>
        <begin position="69"/>
        <end position="285"/>
    </location>
</feature>
<evidence type="ECO:0008006" key="14">
    <source>
        <dbReference type="Google" id="ProtNLM"/>
    </source>
</evidence>
<evidence type="ECO:0000256" key="2">
    <source>
        <dbReference type="ARBA" id="ARBA00008873"/>
    </source>
</evidence>
<dbReference type="InterPro" id="IPR027470">
    <property type="entry name" value="Cation_efflux_CTD"/>
</dbReference>
<evidence type="ECO:0000256" key="8">
    <source>
        <dbReference type="ARBA" id="ARBA00023136"/>
    </source>
</evidence>
<evidence type="ECO:0000256" key="6">
    <source>
        <dbReference type="ARBA" id="ARBA00022989"/>
    </source>
</evidence>
<gene>
    <name evidence="12" type="ORF">niasHT_026447</name>
</gene>
<dbReference type="Pfam" id="PF16916">
    <property type="entry name" value="ZT_dimer"/>
    <property type="match status" value="1"/>
</dbReference>
<dbReference type="GO" id="GO:0016020">
    <property type="term" value="C:membrane"/>
    <property type="evidence" value="ECO:0007669"/>
    <property type="project" value="UniProtKB-SubCell"/>
</dbReference>
<evidence type="ECO:0000256" key="5">
    <source>
        <dbReference type="ARBA" id="ARBA00022906"/>
    </source>
</evidence>
<feature type="transmembrane region" description="Helical" evidence="9">
    <location>
        <begin position="132"/>
        <end position="157"/>
    </location>
</feature>
<organism evidence="12 13">
    <name type="scientific">Heterodera trifolii</name>
    <dbReference type="NCBI Taxonomy" id="157864"/>
    <lineage>
        <taxon>Eukaryota</taxon>
        <taxon>Metazoa</taxon>
        <taxon>Ecdysozoa</taxon>
        <taxon>Nematoda</taxon>
        <taxon>Chromadorea</taxon>
        <taxon>Rhabditida</taxon>
        <taxon>Tylenchina</taxon>
        <taxon>Tylenchomorpha</taxon>
        <taxon>Tylenchoidea</taxon>
        <taxon>Heteroderidae</taxon>
        <taxon>Heteroderinae</taxon>
        <taxon>Heterodera</taxon>
    </lineage>
</organism>
<dbReference type="NCBIfam" id="TIGR01297">
    <property type="entry name" value="CDF"/>
    <property type="match status" value="1"/>
</dbReference>
<dbReference type="EMBL" id="JBICBT010000742">
    <property type="protein sequence ID" value="KAL3102999.1"/>
    <property type="molecule type" value="Genomic_DNA"/>
</dbReference>
<keyword evidence="5" id="KW-0864">Zinc transport</keyword>